<sequence>MQGGGGDPLKSGCPFGGYGGSFGESGGSNNGTPILSSFGGPNNGPPRQMSSVSGGDAVDGFRRSNGGSPSRMSNGRSNGGSPSRMSNVSGGDAVDGFGRSSGGSPRRMSNVLGGDSVGGFGGSSPPSPMSDFLRGRDPFDDPFFTQPFGGNMSQPSLFGPPTMDPIAGVRPPPLGFTENPHHQPPQPRQSGGPTIEEITVLDDEQEGEVYQEARVILGKHGRSSSDVEMEEAIAEERRIRHMQNMNANAMVNSGQWQPQTQGYSFQSSSVTYGGLDGNYYTSSTTRRTGSDGLTLEESNEANTATRGAAHRISRGFNNQGHTVERTRNSDGRVNTNQVLLNLNEAADELAGFEQSSSSNAGVQMQFPGPDGSVGSDFINREQTVLLPPTDPSPSRARRGPYRHRRRNATDFSKLRF</sequence>
<feature type="region of interest" description="Disordered" evidence="5">
    <location>
        <begin position="367"/>
        <end position="416"/>
    </location>
</feature>
<feature type="region of interest" description="Disordered" evidence="5">
    <location>
        <begin position="1"/>
        <end position="194"/>
    </location>
</feature>
<evidence type="ECO:0000256" key="5">
    <source>
        <dbReference type="SAM" id="MobiDB-lite"/>
    </source>
</evidence>
<dbReference type="OrthoDB" id="8707547at2759"/>
<dbReference type="PANTHER" id="PTHR13105">
    <property type="entry name" value="MYELOID LEUKEMIA FACTOR"/>
    <property type="match status" value="1"/>
</dbReference>
<feature type="compositionally biased region" description="Low complexity" evidence="5">
    <location>
        <begin position="63"/>
        <end position="87"/>
    </location>
</feature>
<evidence type="ECO:0000256" key="2">
    <source>
        <dbReference type="ARBA" id="ARBA00008332"/>
    </source>
</evidence>
<evidence type="ECO:0000256" key="4">
    <source>
        <dbReference type="ARBA" id="ARBA00022553"/>
    </source>
</evidence>
<keyword evidence="3" id="KW-0963">Cytoplasm</keyword>
<dbReference type="InterPro" id="IPR019376">
    <property type="entry name" value="Myeloid_leukemia_factor"/>
</dbReference>
<evidence type="ECO:0000256" key="3">
    <source>
        <dbReference type="ARBA" id="ARBA00022490"/>
    </source>
</evidence>
<evidence type="ECO:0000256" key="1">
    <source>
        <dbReference type="ARBA" id="ARBA00004496"/>
    </source>
</evidence>
<name>A0A8X7NX53_BRACI</name>
<proteinExistence type="inferred from homology"/>
<feature type="compositionally biased region" description="Basic residues" evidence="5">
    <location>
        <begin position="395"/>
        <end position="406"/>
    </location>
</feature>
<evidence type="ECO:0000313" key="6">
    <source>
        <dbReference type="EMBL" id="KAG2240470.1"/>
    </source>
</evidence>
<accession>A0A8X7NX53</accession>
<dbReference type="Pfam" id="PF10248">
    <property type="entry name" value="Mlf1IP"/>
    <property type="match status" value="1"/>
</dbReference>
<comment type="subcellular location">
    <subcellularLocation>
        <location evidence="1">Cytoplasm</location>
    </subcellularLocation>
</comment>
<dbReference type="AlphaFoldDB" id="A0A8X7NX53"/>
<reference evidence="6 7" key="1">
    <citation type="submission" date="2020-02" db="EMBL/GenBank/DDBJ databases">
        <authorList>
            <person name="Ma Q."/>
            <person name="Huang Y."/>
            <person name="Song X."/>
            <person name="Pei D."/>
        </authorList>
    </citation>
    <scope>NUCLEOTIDE SEQUENCE [LARGE SCALE GENOMIC DNA]</scope>
    <source>
        <strain evidence="6">Sxm20200214</strain>
        <tissue evidence="6">Leaf</tissue>
    </source>
</reference>
<comment type="similarity">
    <text evidence="2">Belongs to the MLF family.</text>
</comment>
<dbReference type="GO" id="GO:0005737">
    <property type="term" value="C:cytoplasm"/>
    <property type="evidence" value="ECO:0007669"/>
    <property type="project" value="UniProtKB-SubCell"/>
</dbReference>
<dbReference type="Proteomes" id="UP000886595">
    <property type="component" value="Unassembled WGS sequence"/>
</dbReference>
<organism evidence="6 7">
    <name type="scientific">Brassica carinata</name>
    <name type="common">Ethiopian mustard</name>
    <name type="synonym">Abyssinian cabbage</name>
    <dbReference type="NCBI Taxonomy" id="52824"/>
    <lineage>
        <taxon>Eukaryota</taxon>
        <taxon>Viridiplantae</taxon>
        <taxon>Streptophyta</taxon>
        <taxon>Embryophyta</taxon>
        <taxon>Tracheophyta</taxon>
        <taxon>Spermatophyta</taxon>
        <taxon>Magnoliopsida</taxon>
        <taxon>eudicotyledons</taxon>
        <taxon>Gunneridae</taxon>
        <taxon>Pentapetalae</taxon>
        <taxon>rosids</taxon>
        <taxon>malvids</taxon>
        <taxon>Brassicales</taxon>
        <taxon>Brassicaceae</taxon>
        <taxon>Brassiceae</taxon>
        <taxon>Brassica</taxon>
    </lineage>
</organism>
<feature type="compositionally biased region" description="Gly residues" evidence="5">
    <location>
        <begin position="14"/>
        <end position="29"/>
    </location>
</feature>
<keyword evidence="7" id="KW-1185">Reference proteome</keyword>
<keyword evidence="4" id="KW-0597">Phosphoprotein</keyword>
<evidence type="ECO:0000313" key="7">
    <source>
        <dbReference type="Proteomes" id="UP000886595"/>
    </source>
</evidence>
<gene>
    <name evidence="6" type="ORF">Bca52824_090788</name>
</gene>
<protein>
    <submittedName>
        <fullName evidence="6">Uncharacterized protein</fullName>
    </submittedName>
</protein>
<comment type="caution">
    <text evidence="6">The sequence shown here is derived from an EMBL/GenBank/DDBJ whole genome shotgun (WGS) entry which is preliminary data.</text>
</comment>
<dbReference type="EMBL" id="JAAMPC010001581">
    <property type="protein sequence ID" value="KAG2240470.1"/>
    <property type="molecule type" value="Genomic_DNA"/>
</dbReference>